<proteinExistence type="predicted"/>
<evidence type="ECO:0000313" key="1">
    <source>
        <dbReference type="EMBL" id="KVX01239.1"/>
    </source>
</evidence>
<sequence length="69" mass="7902">MVEVKHTHVMDNVGNIPRFNNLYLTDVIDFWYTLWRCLVDGFESQSNVYLMLGDFTQPLSAMGMGIAAD</sequence>
<dbReference type="Proteomes" id="UP000055702">
    <property type="component" value="Unassembled WGS sequence"/>
</dbReference>
<evidence type="ECO:0000313" key="2">
    <source>
        <dbReference type="Proteomes" id="UP000055702"/>
    </source>
</evidence>
<organism evidence="1">
    <name type="scientific">Shewanella frigidimarina</name>
    <dbReference type="NCBI Taxonomy" id="56812"/>
    <lineage>
        <taxon>Bacteria</taxon>
        <taxon>Pseudomonadati</taxon>
        <taxon>Pseudomonadota</taxon>
        <taxon>Gammaproteobacteria</taxon>
        <taxon>Alteromonadales</taxon>
        <taxon>Shewanellaceae</taxon>
        <taxon>Shewanella</taxon>
    </lineage>
</organism>
<comment type="caution">
    <text evidence="1">The sequence shown here is derived from an EMBL/GenBank/DDBJ whole genome shotgun (WGS) entry which is preliminary data.</text>
</comment>
<reference evidence="1 2" key="1">
    <citation type="submission" date="2016-01" db="EMBL/GenBank/DDBJ databases">
        <title>Draft genome of the antarctic isolate Shewanella frigidimarina Ag06-30.</title>
        <authorList>
            <person name="Parmeciano Di Noto G."/>
            <person name="Vazquez S."/>
            <person name="Mac Cormack W."/>
            <person name="Iriarte A."/>
            <person name="Quiroga C."/>
        </authorList>
    </citation>
    <scope>NUCLEOTIDE SEQUENCE [LARGE SCALE GENOMIC DNA]</scope>
    <source>
        <strain evidence="1 2">Ag06-30</strain>
    </source>
</reference>
<dbReference type="AlphaFoldDB" id="A0A125BEB1"/>
<protein>
    <submittedName>
        <fullName evidence="1">Uncharacterized protein</fullName>
    </submittedName>
</protein>
<name>A0A125BEB1_SHEFR</name>
<dbReference type="EMBL" id="LRDC01000028">
    <property type="protein sequence ID" value="KVX01239.1"/>
    <property type="molecule type" value="Genomic_DNA"/>
</dbReference>
<accession>A0A125BEB1</accession>
<gene>
    <name evidence="1" type="ORF">AWJ07_18570</name>
</gene>